<dbReference type="SUPFAM" id="SSF53383">
    <property type="entry name" value="PLP-dependent transferases"/>
    <property type="match status" value="1"/>
</dbReference>
<dbReference type="GO" id="GO:0004760">
    <property type="term" value="F:L-serine-pyruvate transaminase activity"/>
    <property type="evidence" value="ECO:0007669"/>
    <property type="project" value="TreeGrafter"/>
</dbReference>
<comment type="cofactor">
    <cofactor evidence="1">
        <name>pyridoxal 5'-phosphate</name>
        <dbReference type="ChEBI" id="CHEBI:597326"/>
    </cofactor>
</comment>
<dbReference type="Pfam" id="PF00266">
    <property type="entry name" value="Aminotran_5"/>
    <property type="match status" value="1"/>
</dbReference>
<dbReference type="GO" id="GO:0005777">
    <property type="term" value="C:peroxisome"/>
    <property type="evidence" value="ECO:0007669"/>
    <property type="project" value="TreeGrafter"/>
</dbReference>
<name>X0RZU2_9ZZZZ</name>
<dbReference type="EMBL" id="BARS01006482">
    <property type="protein sequence ID" value="GAF69252.1"/>
    <property type="molecule type" value="Genomic_DNA"/>
</dbReference>
<proteinExistence type="predicted"/>
<evidence type="ECO:0000256" key="2">
    <source>
        <dbReference type="ARBA" id="ARBA00022898"/>
    </source>
</evidence>
<protein>
    <recommendedName>
        <fullName evidence="3">Aminotransferase class V domain-containing protein</fullName>
    </recommendedName>
</protein>
<dbReference type="InterPro" id="IPR015424">
    <property type="entry name" value="PyrdxlP-dep_Trfase"/>
</dbReference>
<dbReference type="InterPro" id="IPR015421">
    <property type="entry name" value="PyrdxlP-dep_Trfase_major"/>
</dbReference>
<dbReference type="InterPro" id="IPR000192">
    <property type="entry name" value="Aminotrans_V_dom"/>
</dbReference>
<evidence type="ECO:0000256" key="1">
    <source>
        <dbReference type="ARBA" id="ARBA00001933"/>
    </source>
</evidence>
<dbReference type="GO" id="GO:0019265">
    <property type="term" value="P:glycine biosynthetic process, by transamination of glyoxylate"/>
    <property type="evidence" value="ECO:0007669"/>
    <property type="project" value="TreeGrafter"/>
</dbReference>
<dbReference type="GO" id="GO:0008453">
    <property type="term" value="F:alanine-glyoxylate transaminase activity"/>
    <property type="evidence" value="ECO:0007669"/>
    <property type="project" value="TreeGrafter"/>
</dbReference>
<dbReference type="Gene3D" id="3.40.640.10">
    <property type="entry name" value="Type I PLP-dependent aspartate aminotransferase-like (Major domain)"/>
    <property type="match status" value="1"/>
</dbReference>
<organism evidence="4">
    <name type="scientific">marine sediment metagenome</name>
    <dbReference type="NCBI Taxonomy" id="412755"/>
    <lineage>
        <taxon>unclassified sequences</taxon>
        <taxon>metagenomes</taxon>
        <taxon>ecological metagenomes</taxon>
    </lineage>
</organism>
<feature type="non-terminal residue" evidence="4">
    <location>
        <position position="145"/>
    </location>
</feature>
<dbReference type="PANTHER" id="PTHR21152:SF40">
    <property type="entry name" value="ALANINE--GLYOXYLATE AMINOTRANSFERASE"/>
    <property type="match status" value="1"/>
</dbReference>
<dbReference type="PANTHER" id="PTHR21152">
    <property type="entry name" value="AMINOTRANSFERASE CLASS V"/>
    <property type="match status" value="1"/>
</dbReference>
<feature type="domain" description="Aminotransferase class V" evidence="3">
    <location>
        <begin position="18"/>
        <end position="145"/>
    </location>
</feature>
<evidence type="ECO:0000313" key="4">
    <source>
        <dbReference type="EMBL" id="GAF69252.1"/>
    </source>
</evidence>
<keyword evidence="2" id="KW-0663">Pyridoxal phosphate</keyword>
<dbReference type="AlphaFoldDB" id="X0RZU2"/>
<accession>X0RZU2</accession>
<gene>
    <name evidence="4" type="ORF">S01H1_12610</name>
</gene>
<sequence>MLAAMAQPLYGHLDPVFLAILDDVQARLRTLFGTENAMTLPLSATGSAGMEACLCNLLEPGDDAVIGVAGVFGERMSDVASRIGARVTQVRTEPGTILSDEAMAAAIERVRPRIVAFVHAETSTGVCQPVAEIARAAREAGALVV</sequence>
<reference evidence="4" key="1">
    <citation type="journal article" date="2014" name="Front. Microbiol.">
        <title>High frequency of phylogenetically diverse reductive dehalogenase-homologous genes in deep subseafloor sedimentary metagenomes.</title>
        <authorList>
            <person name="Kawai M."/>
            <person name="Futagami T."/>
            <person name="Toyoda A."/>
            <person name="Takaki Y."/>
            <person name="Nishi S."/>
            <person name="Hori S."/>
            <person name="Arai W."/>
            <person name="Tsubouchi T."/>
            <person name="Morono Y."/>
            <person name="Uchiyama I."/>
            <person name="Ito T."/>
            <person name="Fujiyama A."/>
            <person name="Inagaki F."/>
            <person name="Takami H."/>
        </authorList>
    </citation>
    <scope>NUCLEOTIDE SEQUENCE</scope>
    <source>
        <strain evidence="4">Expedition CK06-06</strain>
    </source>
</reference>
<evidence type="ECO:0000259" key="3">
    <source>
        <dbReference type="Pfam" id="PF00266"/>
    </source>
</evidence>
<comment type="caution">
    <text evidence="4">The sequence shown here is derived from an EMBL/GenBank/DDBJ whole genome shotgun (WGS) entry which is preliminary data.</text>
</comment>